<dbReference type="RefSeq" id="WP_279996627.1">
    <property type="nucleotide sequence ID" value="NZ_JAOCDZ010000018.1"/>
</dbReference>
<organism evidence="1 2">
    <name type="scientific">Achromobacter spanius</name>
    <dbReference type="NCBI Taxonomy" id="217203"/>
    <lineage>
        <taxon>Bacteria</taxon>
        <taxon>Pseudomonadati</taxon>
        <taxon>Pseudomonadota</taxon>
        <taxon>Betaproteobacteria</taxon>
        <taxon>Burkholderiales</taxon>
        <taxon>Alcaligenaceae</taxon>
        <taxon>Achromobacter</taxon>
    </lineage>
</organism>
<reference evidence="1" key="1">
    <citation type="submission" date="2022-09" db="EMBL/GenBank/DDBJ databases">
        <title>Intensive care unit water sources are persistently colonized with multi-drug resistant bacteria and are the site of extensive horizontal gene transfer of antibiotic resistance genes.</title>
        <authorList>
            <person name="Diorio-Toth L."/>
        </authorList>
    </citation>
    <scope>NUCLEOTIDE SEQUENCE</scope>
    <source>
        <strain evidence="1">GD03843</strain>
    </source>
</reference>
<proteinExistence type="predicted"/>
<evidence type="ECO:0000313" key="1">
    <source>
        <dbReference type="EMBL" id="MDH0738649.1"/>
    </source>
</evidence>
<name>A0AA42LSH6_9BURK</name>
<evidence type="ECO:0008006" key="3">
    <source>
        <dbReference type="Google" id="ProtNLM"/>
    </source>
</evidence>
<dbReference type="EMBL" id="JAOCDZ010000018">
    <property type="protein sequence ID" value="MDH0738649.1"/>
    <property type="molecule type" value="Genomic_DNA"/>
</dbReference>
<sequence length="426" mass="44919">MSRRQGPALAGRRHAMSKMLGASLVAGLPAFGRANAAQIAPRVADGLPDGRICVLSYSTAPLPPAAVGAASGAIAVLGVNGEDPVYVPSDSPNLHDLVVPASNPEGTIFAIGHEARELIEVFSNDFTRRESRRYAGVTFRGHGLAYGAGALIAAESSTSPIEGGWLLYLDATGKEITRVATGSIRPHDVVDCGDWIAVAHYGNRPQGANAGSASSACNLLFDVAAPSVAFLNKRTLAVESNWALPTDGVATHLCPDGEGAVLVMQMQAQRLSCFQANQVTPALAQVRDSASLLPVELESGLFELPLPVYRVDRLKGVTTKFDTSATMQRRGQSFARSESLGLSVATFAASQTLWMKWDGWDRPEVRSSLRFGVPDPRGCTFLGGGALLAVSGNDNNVAIIEPKSARLLTIIPAVLGRHSHIRHLAT</sequence>
<accession>A0AA42LSH6</accession>
<evidence type="ECO:0000313" key="2">
    <source>
        <dbReference type="Proteomes" id="UP001161094"/>
    </source>
</evidence>
<protein>
    <recommendedName>
        <fullName evidence="3">DUF1513 domain-containing protein</fullName>
    </recommendedName>
</protein>
<comment type="caution">
    <text evidence="1">The sequence shown here is derived from an EMBL/GenBank/DDBJ whole genome shotgun (WGS) entry which is preliminary data.</text>
</comment>
<dbReference type="Proteomes" id="UP001161094">
    <property type="component" value="Unassembled WGS sequence"/>
</dbReference>
<dbReference type="AlphaFoldDB" id="A0AA42LSH6"/>
<gene>
    <name evidence="1" type="ORF">N5D93_22720</name>
</gene>
<dbReference type="SUPFAM" id="SSF101898">
    <property type="entry name" value="NHL repeat"/>
    <property type="match status" value="1"/>
</dbReference>